<sequence>MEPSEEGAYLHWLIFNHLLDAGTSDFDKLLHSERLWKIASRINCIKYTIS</sequence>
<evidence type="ECO:0000313" key="1">
    <source>
        <dbReference type="EMBL" id="EEF32482.1"/>
    </source>
</evidence>
<keyword evidence="2" id="KW-1185">Reference proteome</keyword>
<dbReference type="EMBL" id="EQ974162">
    <property type="protein sequence ID" value="EEF32482.1"/>
    <property type="molecule type" value="Genomic_DNA"/>
</dbReference>
<dbReference type="Proteomes" id="UP000008311">
    <property type="component" value="Unassembled WGS sequence"/>
</dbReference>
<organism evidence="1 2">
    <name type="scientific">Ricinus communis</name>
    <name type="common">Castor bean</name>
    <dbReference type="NCBI Taxonomy" id="3988"/>
    <lineage>
        <taxon>Eukaryota</taxon>
        <taxon>Viridiplantae</taxon>
        <taxon>Streptophyta</taxon>
        <taxon>Embryophyta</taxon>
        <taxon>Tracheophyta</taxon>
        <taxon>Spermatophyta</taxon>
        <taxon>Magnoliopsida</taxon>
        <taxon>eudicotyledons</taxon>
        <taxon>Gunneridae</taxon>
        <taxon>Pentapetalae</taxon>
        <taxon>rosids</taxon>
        <taxon>fabids</taxon>
        <taxon>Malpighiales</taxon>
        <taxon>Euphorbiaceae</taxon>
        <taxon>Acalyphoideae</taxon>
        <taxon>Acalypheae</taxon>
        <taxon>Ricinus</taxon>
    </lineage>
</organism>
<dbReference type="AlphaFoldDB" id="B9SV60"/>
<dbReference type="InParanoid" id="B9SV60"/>
<gene>
    <name evidence="1" type="ORF">RCOM_0770210</name>
</gene>
<protein>
    <submittedName>
        <fullName evidence="1">Uncharacterized protein</fullName>
    </submittedName>
</protein>
<name>B9SV60_RICCO</name>
<evidence type="ECO:0000313" key="2">
    <source>
        <dbReference type="Proteomes" id="UP000008311"/>
    </source>
</evidence>
<accession>B9SV60</accession>
<reference evidence="2" key="1">
    <citation type="journal article" date="2010" name="Nat. Biotechnol.">
        <title>Draft genome sequence of the oilseed species Ricinus communis.</title>
        <authorList>
            <person name="Chan A.P."/>
            <person name="Crabtree J."/>
            <person name="Zhao Q."/>
            <person name="Lorenzi H."/>
            <person name="Orvis J."/>
            <person name="Puiu D."/>
            <person name="Melake-Berhan A."/>
            <person name="Jones K.M."/>
            <person name="Redman J."/>
            <person name="Chen G."/>
            <person name="Cahoon E.B."/>
            <person name="Gedil M."/>
            <person name="Stanke M."/>
            <person name="Haas B.J."/>
            <person name="Wortman J.R."/>
            <person name="Fraser-Liggett C.M."/>
            <person name="Ravel J."/>
            <person name="Rabinowicz P.D."/>
        </authorList>
    </citation>
    <scope>NUCLEOTIDE SEQUENCE [LARGE SCALE GENOMIC DNA]</scope>
    <source>
        <strain evidence="2">cv. Hale</strain>
    </source>
</reference>
<feature type="non-terminal residue" evidence="1">
    <location>
        <position position="50"/>
    </location>
</feature>
<proteinExistence type="predicted"/>